<dbReference type="AlphaFoldDB" id="A0A1X7CGY9"/>
<proteinExistence type="predicted"/>
<gene>
    <name evidence="1" type="ORF">SAMN06295933_0888</name>
</gene>
<dbReference type="RefSeq" id="WP_085098852.1">
    <property type="nucleotide sequence ID" value="NZ_FWZU01000001.1"/>
</dbReference>
<evidence type="ECO:0000313" key="2">
    <source>
        <dbReference type="Proteomes" id="UP000192906"/>
    </source>
</evidence>
<organism evidence="1 2">
    <name type="scientific">Desulfovibrio gilichinskyi</name>
    <dbReference type="NCBI Taxonomy" id="1519643"/>
    <lineage>
        <taxon>Bacteria</taxon>
        <taxon>Pseudomonadati</taxon>
        <taxon>Thermodesulfobacteriota</taxon>
        <taxon>Desulfovibrionia</taxon>
        <taxon>Desulfovibrionales</taxon>
        <taxon>Desulfovibrionaceae</taxon>
        <taxon>Desulfovibrio</taxon>
    </lineage>
</organism>
<evidence type="ECO:0000313" key="1">
    <source>
        <dbReference type="EMBL" id="SME96442.1"/>
    </source>
</evidence>
<dbReference type="Proteomes" id="UP000192906">
    <property type="component" value="Unassembled WGS sequence"/>
</dbReference>
<protein>
    <recommendedName>
        <fullName evidence="3">Prophage minor tail protein Z (GPZ)</fullName>
    </recommendedName>
</protein>
<keyword evidence="2" id="KW-1185">Reference proteome</keyword>
<sequence>MSNNHIRVDANKLDMIAADFAATEKQIDIACKRAIAKTARHLRVVALRSVSQLTGIKQNILKKRINVSVWGKKKKTGSIWFGQMPVPLREMNPKQDGSGVTAGGVHRNHAFIANRKSDGRSGVYRRVPKRLYVEKVFHESEAYGRISRLQLGFSDSSFPQYPIVPQYESIDRIMEYVIQADVLKAFENKFYTFFEREIRWESKK</sequence>
<accession>A0A1X7CGY9</accession>
<dbReference type="STRING" id="1519643.SAMN06295933_0888"/>
<evidence type="ECO:0008006" key="3">
    <source>
        <dbReference type="Google" id="ProtNLM"/>
    </source>
</evidence>
<name>A0A1X7CGY9_9BACT</name>
<dbReference type="EMBL" id="FWZU01000001">
    <property type="protein sequence ID" value="SME96442.1"/>
    <property type="molecule type" value="Genomic_DNA"/>
</dbReference>
<dbReference type="OrthoDB" id="5457531at2"/>
<reference evidence="2" key="1">
    <citation type="submission" date="2017-04" db="EMBL/GenBank/DDBJ databases">
        <authorList>
            <person name="Varghese N."/>
            <person name="Submissions S."/>
        </authorList>
    </citation>
    <scope>NUCLEOTIDE SEQUENCE [LARGE SCALE GENOMIC DNA]</scope>
    <source>
        <strain evidence="2">K3S</strain>
    </source>
</reference>